<protein>
    <submittedName>
        <fullName evidence="2">Uncharacterized protein</fullName>
    </submittedName>
</protein>
<sequence>MEGPWVVVQKPRRGRRGQNNTGTVAGTSGFKILENITEGANIDGDNYENPNSSASQVNAIEVIKEGQLRVRK</sequence>
<name>A0A392TQH1_9FABA</name>
<comment type="caution">
    <text evidence="2">The sequence shown here is derived from an EMBL/GenBank/DDBJ whole genome shotgun (WGS) entry which is preliminary data.</text>
</comment>
<evidence type="ECO:0000313" key="2">
    <source>
        <dbReference type="EMBL" id="MCI62095.1"/>
    </source>
</evidence>
<proteinExistence type="predicted"/>
<feature type="region of interest" description="Disordered" evidence="1">
    <location>
        <begin position="1"/>
        <end position="26"/>
    </location>
</feature>
<evidence type="ECO:0000313" key="3">
    <source>
        <dbReference type="Proteomes" id="UP000265520"/>
    </source>
</evidence>
<organism evidence="2 3">
    <name type="scientific">Trifolium medium</name>
    <dbReference type="NCBI Taxonomy" id="97028"/>
    <lineage>
        <taxon>Eukaryota</taxon>
        <taxon>Viridiplantae</taxon>
        <taxon>Streptophyta</taxon>
        <taxon>Embryophyta</taxon>
        <taxon>Tracheophyta</taxon>
        <taxon>Spermatophyta</taxon>
        <taxon>Magnoliopsida</taxon>
        <taxon>eudicotyledons</taxon>
        <taxon>Gunneridae</taxon>
        <taxon>Pentapetalae</taxon>
        <taxon>rosids</taxon>
        <taxon>fabids</taxon>
        <taxon>Fabales</taxon>
        <taxon>Fabaceae</taxon>
        <taxon>Papilionoideae</taxon>
        <taxon>50 kb inversion clade</taxon>
        <taxon>NPAAA clade</taxon>
        <taxon>Hologalegina</taxon>
        <taxon>IRL clade</taxon>
        <taxon>Trifolieae</taxon>
        <taxon>Trifolium</taxon>
    </lineage>
</organism>
<keyword evidence="3" id="KW-1185">Reference proteome</keyword>
<evidence type="ECO:0000256" key="1">
    <source>
        <dbReference type="SAM" id="MobiDB-lite"/>
    </source>
</evidence>
<dbReference type="Proteomes" id="UP000265520">
    <property type="component" value="Unassembled WGS sequence"/>
</dbReference>
<dbReference type="AlphaFoldDB" id="A0A392TQH1"/>
<reference evidence="2 3" key="1">
    <citation type="journal article" date="2018" name="Front. Plant Sci.">
        <title>Red Clover (Trifolium pratense) and Zigzag Clover (T. medium) - A Picture of Genomic Similarities and Differences.</title>
        <authorList>
            <person name="Dluhosova J."/>
            <person name="Istvanek J."/>
            <person name="Nedelnik J."/>
            <person name="Repkova J."/>
        </authorList>
    </citation>
    <scope>NUCLEOTIDE SEQUENCE [LARGE SCALE GENOMIC DNA]</scope>
    <source>
        <strain evidence="3">cv. 10/8</strain>
        <tissue evidence="2">Leaf</tissue>
    </source>
</reference>
<dbReference type="EMBL" id="LXQA010612729">
    <property type="protein sequence ID" value="MCI62095.1"/>
    <property type="molecule type" value="Genomic_DNA"/>
</dbReference>
<accession>A0A392TQH1</accession>